<reference evidence="3 4" key="1">
    <citation type="submission" date="2018-12" db="EMBL/GenBank/DDBJ databases">
        <title>Genome Sequence of Candidatus Viridilinea halotolerans isolated from saline sulfide-rich spring.</title>
        <authorList>
            <person name="Grouzdev D.S."/>
            <person name="Burganskaya E.I."/>
            <person name="Krutkina M.S."/>
            <person name="Sukhacheva M.V."/>
            <person name="Gorlenko V.M."/>
        </authorList>
    </citation>
    <scope>NUCLEOTIDE SEQUENCE [LARGE SCALE GENOMIC DNA]</scope>
    <source>
        <strain evidence="3">Chok-6</strain>
    </source>
</reference>
<accession>A0A426U780</accession>
<dbReference type="AlphaFoldDB" id="A0A426U780"/>
<keyword evidence="3" id="KW-0808">Transferase</keyword>
<comment type="caution">
    <text evidence="3">The sequence shown here is derived from an EMBL/GenBank/DDBJ whole genome shotgun (WGS) entry which is preliminary data.</text>
</comment>
<proteinExistence type="predicted"/>
<evidence type="ECO:0000259" key="2">
    <source>
        <dbReference type="Pfam" id="PF00535"/>
    </source>
</evidence>
<dbReference type="SUPFAM" id="SSF53448">
    <property type="entry name" value="Nucleotide-diphospho-sugar transferases"/>
    <property type="match status" value="1"/>
</dbReference>
<protein>
    <submittedName>
        <fullName evidence="3">Glycosyltransferase family 2 protein</fullName>
    </submittedName>
</protein>
<dbReference type="Gene3D" id="3.90.550.10">
    <property type="entry name" value="Spore Coat Polysaccharide Biosynthesis Protein SpsA, Chain A"/>
    <property type="match status" value="1"/>
</dbReference>
<name>A0A426U780_9CHLR</name>
<evidence type="ECO:0000313" key="3">
    <source>
        <dbReference type="EMBL" id="RRR75880.1"/>
    </source>
</evidence>
<evidence type="ECO:0000256" key="1">
    <source>
        <dbReference type="SAM" id="MobiDB-lite"/>
    </source>
</evidence>
<dbReference type="EMBL" id="RSAS01000152">
    <property type="protein sequence ID" value="RRR75880.1"/>
    <property type="molecule type" value="Genomic_DNA"/>
</dbReference>
<dbReference type="CDD" id="cd04186">
    <property type="entry name" value="GT_2_like_c"/>
    <property type="match status" value="1"/>
</dbReference>
<feature type="domain" description="Glycosyltransferase 2-like" evidence="2">
    <location>
        <begin position="41"/>
        <end position="221"/>
    </location>
</feature>
<dbReference type="GO" id="GO:0016740">
    <property type="term" value="F:transferase activity"/>
    <property type="evidence" value="ECO:0007669"/>
    <property type="project" value="UniProtKB-KW"/>
</dbReference>
<dbReference type="InterPro" id="IPR001173">
    <property type="entry name" value="Glyco_trans_2-like"/>
</dbReference>
<dbReference type="PANTHER" id="PTHR43179:SF7">
    <property type="entry name" value="RHAMNOSYLTRANSFERASE WBBL"/>
    <property type="match status" value="1"/>
</dbReference>
<sequence>MRMRGNQVPSRTLPRASPLPRFPAAHTIGIPMTQPTPDLAIILVSWNTRTMLLACLAALPAALSDLDAEIWVVDNGSHDGSVAAVAHHFPAVHIIANAENRGFAAANNQALQASSGRYALLLNSDTIPYPGSIAQLVRFADSQPRAGLVGGLLLNPDGSFQYSFANFPSLSSEILSASGLGERLIFRGFPSYPPQRSQHTRQVDVIPGACMLARRSAFSEVGMLDEAYFMYSEEPDWCLRMQRAGWQIWYVPAARIMHYGGESTRQVKVAMVEALYRSKVRFFRKHYRRLYATIFCTSLWKILWLRWIVRSSILRQHIGPPMGWRKLWGEAIK</sequence>
<dbReference type="Pfam" id="PF00535">
    <property type="entry name" value="Glycos_transf_2"/>
    <property type="match status" value="1"/>
</dbReference>
<gene>
    <name evidence="3" type="ORF">EI684_03800</name>
</gene>
<organism evidence="3 4">
    <name type="scientific">Candidatus Viridilinea halotolerans</name>
    <dbReference type="NCBI Taxonomy" id="2491704"/>
    <lineage>
        <taxon>Bacteria</taxon>
        <taxon>Bacillati</taxon>
        <taxon>Chloroflexota</taxon>
        <taxon>Chloroflexia</taxon>
        <taxon>Chloroflexales</taxon>
        <taxon>Chloroflexineae</taxon>
        <taxon>Oscillochloridaceae</taxon>
        <taxon>Candidatus Viridilinea</taxon>
    </lineage>
</organism>
<evidence type="ECO:0000313" key="4">
    <source>
        <dbReference type="Proteomes" id="UP000280307"/>
    </source>
</evidence>
<dbReference type="PANTHER" id="PTHR43179">
    <property type="entry name" value="RHAMNOSYLTRANSFERASE WBBL"/>
    <property type="match status" value="1"/>
</dbReference>
<dbReference type="InterPro" id="IPR029044">
    <property type="entry name" value="Nucleotide-diphossugar_trans"/>
</dbReference>
<feature type="region of interest" description="Disordered" evidence="1">
    <location>
        <begin position="1"/>
        <end position="20"/>
    </location>
</feature>
<dbReference type="Proteomes" id="UP000280307">
    <property type="component" value="Unassembled WGS sequence"/>
</dbReference>